<dbReference type="EC" id="3.2.1.52" evidence="3"/>
<accession>F8ETM4</accession>
<evidence type="ECO:0000256" key="1">
    <source>
        <dbReference type="ARBA" id="ARBA00001231"/>
    </source>
</evidence>
<reference evidence="7 8" key="1">
    <citation type="journal article" date="2011" name="J. Bacteriol.">
        <title>Genome sequence of the ethanol-producing Zymomonas mobilis subsp. pomaceae lectotype strain ATCC 29192.</title>
        <authorList>
            <person name="Kouvelis V.N."/>
            <person name="Davenport K.W."/>
            <person name="Brettin T.S."/>
            <person name="Bruce D."/>
            <person name="Detter C."/>
            <person name="Han C.S."/>
            <person name="Nolan M."/>
            <person name="Tapia R."/>
            <person name="Damoulaki A."/>
            <person name="Kyrpides N.C."/>
            <person name="Typas M.A."/>
            <person name="Pappas K.M."/>
        </authorList>
    </citation>
    <scope>NUCLEOTIDE SEQUENCE [LARGE SCALE GENOMIC DNA]</scope>
    <source>
        <strain evidence="8">ATCC 29192 / DSM 22645 / JCM 10191 / CCUG 17912 / NBRC 13757 / NCIMB 11200 / NRRL B-4491 / Barker I</strain>
    </source>
</reference>
<evidence type="ECO:0000256" key="5">
    <source>
        <dbReference type="ARBA" id="ARBA00023295"/>
    </source>
</evidence>
<dbReference type="HOGENOM" id="CLU_008392_0_0_5"/>
<dbReference type="GO" id="GO:0004563">
    <property type="term" value="F:beta-N-acetylhexosaminidase activity"/>
    <property type="evidence" value="ECO:0007669"/>
    <property type="project" value="UniProtKB-EC"/>
</dbReference>
<evidence type="ECO:0000256" key="4">
    <source>
        <dbReference type="ARBA" id="ARBA00022801"/>
    </source>
</evidence>
<dbReference type="PROSITE" id="PS00775">
    <property type="entry name" value="GLYCOSYL_HYDROL_F3"/>
    <property type="match status" value="1"/>
</dbReference>
<dbReference type="GO" id="GO:0009254">
    <property type="term" value="P:peptidoglycan turnover"/>
    <property type="evidence" value="ECO:0007669"/>
    <property type="project" value="TreeGrafter"/>
</dbReference>
<evidence type="ECO:0000313" key="8">
    <source>
        <dbReference type="Proteomes" id="UP000000491"/>
    </source>
</evidence>
<organism evidence="7 8">
    <name type="scientific">Zymomonas mobilis subsp. pomaceae (strain ATCC 29192 / DSM 22645 / JCM 10191 / CCUG 17912 / NBRC 13757 / NCIMB 11200 / NRRL B-4491 / Barker I)</name>
    <dbReference type="NCBI Taxonomy" id="579138"/>
    <lineage>
        <taxon>Bacteria</taxon>
        <taxon>Pseudomonadati</taxon>
        <taxon>Pseudomonadota</taxon>
        <taxon>Alphaproteobacteria</taxon>
        <taxon>Sphingomonadales</taxon>
        <taxon>Zymomonadaceae</taxon>
        <taxon>Zymomonas</taxon>
    </lineage>
</organism>
<evidence type="ECO:0000256" key="2">
    <source>
        <dbReference type="ARBA" id="ARBA00005336"/>
    </source>
</evidence>
<dbReference type="InterPro" id="IPR001764">
    <property type="entry name" value="Glyco_hydro_3_N"/>
</dbReference>
<dbReference type="AlphaFoldDB" id="F8ETM4"/>
<dbReference type="EMBL" id="CP002865">
    <property type="protein sequence ID" value="AEI37034.1"/>
    <property type="molecule type" value="Genomic_DNA"/>
</dbReference>
<dbReference type="SUPFAM" id="SSF51445">
    <property type="entry name" value="(Trans)glycosidases"/>
    <property type="match status" value="1"/>
</dbReference>
<evidence type="ECO:0000256" key="3">
    <source>
        <dbReference type="ARBA" id="ARBA00012663"/>
    </source>
</evidence>
<dbReference type="Proteomes" id="UP000000491">
    <property type="component" value="Chromosome"/>
</dbReference>
<dbReference type="STRING" id="579138.Zymop_0130"/>
<dbReference type="InterPro" id="IPR036962">
    <property type="entry name" value="Glyco_hydro_3_N_sf"/>
</dbReference>
<keyword evidence="5 7" id="KW-0326">Glycosidase</keyword>
<dbReference type="GO" id="GO:0005975">
    <property type="term" value="P:carbohydrate metabolic process"/>
    <property type="evidence" value="ECO:0007669"/>
    <property type="project" value="InterPro"/>
</dbReference>
<comment type="similarity">
    <text evidence="2">Belongs to the glycosyl hydrolase 3 family.</text>
</comment>
<feature type="domain" description="Glycoside hydrolase family 3 N-terminal" evidence="6">
    <location>
        <begin position="21"/>
        <end position="301"/>
    </location>
</feature>
<dbReference type="RefSeq" id="WP_013933434.1">
    <property type="nucleotide sequence ID" value="NC_015709.1"/>
</dbReference>
<dbReference type="Gene3D" id="3.20.20.300">
    <property type="entry name" value="Glycoside hydrolase, family 3, N-terminal domain"/>
    <property type="match status" value="1"/>
</dbReference>
<dbReference type="NCBIfam" id="NF003740">
    <property type="entry name" value="PRK05337.1"/>
    <property type="match status" value="1"/>
</dbReference>
<dbReference type="Pfam" id="PF00933">
    <property type="entry name" value="Glyco_hydro_3"/>
    <property type="match status" value="1"/>
</dbReference>
<dbReference type="eggNOG" id="COG1472">
    <property type="taxonomic scope" value="Bacteria"/>
</dbReference>
<evidence type="ECO:0000313" key="7">
    <source>
        <dbReference type="EMBL" id="AEI37034.1"/>
    </source>
</evidence>
<protein>
    <recommendedName>
        <fullName evidence="3">beta-N-acetylhexosaminidase</fullName>
        <ecNumber evidence="3">3.2.1.52</ecNumber>
    </recommendedName>
</protein>
<comment type="catalytic activity">
    <reaction evidence="1">
        <text>Hydrolysis of terminal non-reducing N-acetyl-D-hexosamine residues in N-acetyl-beta-D-hexosaminides.</text>
        <dbReference type="EC" id="3.2.1.52"/>
    </reaction>
</comment>
<keyword evidence="4 7" id="KW-0378">Hydrolase</keyword>
<dbReference type="InterPro" id="IPR017853">
    <property type="entry name" value="GH"/>
</dbReference>
<proteinExistence type="inferred from homology"/>
<dbReference type="PANTHER" id="PTHR30480">
    <property type="entry name" value="BETA-HEXOSAMINIDASE-RELATED"/>
    <property type="match status" value="1"/>
</dbReference>
<dbReference type="PANTHER" id="PTHR30480:SF13">
    <property type="entry name" value="BETA-HEXOSAMINIDASE"/>
    <property type="match status" value="1"/>
</dbReference>
<evidence type="ECO:0000259" key="6">
    <source>
        <dbReference type="Pfam" id="PF00933"/>
    </source>
</evidence>
<dbReference type="InterPro" id="IPR050226">
    <property type="entry name" value="NagZ_Beta-hexosaminidase"/>
</dbReference>
<dbReference type="InterPro" id="IPR019800">
    <property type="entry name" value="Glyco_hydro_3_AS"/>
</dbReference>
<name>F8ETM4_ZYMMT</name>
<gene>
    <name evidence="7" type="ordered locus">Zymop_0130</name>
</gene>
<dbReference type="KEGG" id="zmp:Zymop_0130"/>
<sequence>MKPVFIGIEGPHLTPQEKILFKEVNPAGYILFQRNITNRIQLRNLTDMLHDISGWNIPILIDQEGGRVARMRPPIWPSFPAAGCFDALYQKAPMTAIEAVRANTTALAYLLQDVGINVDCMPLLDIRDPKGHNIIGDRSFSDNPEQVAALGQAALDGLATGGICGVIKHIPGHGQAQVDSHKMLPIVEATLTILERDIIPFQRLKSAKMAMTAHVIYTEWDKRNCATYSPFVICKIIRQKIGFEGLLMSDDIGMEALEGDAVTRATRVLKAGCDVVLHCSGQYEEMHNILYAIDDISSEASNRLQQATASFKPIDFNFDKPEDKAHFDGLIAKRDALLRVGSI</sequence>
<dbReference type="PATRIC" id="fig|579138.3.peg.145"/>